<gene>
    <name evidence="1" type="ORF">COCNU_13G002210</name>
</gene>
<dbReference type="PANTHER" id="PTHR13520">
    <property type="entry name" value="RAD50-INTERACTING PROTEIN 1 RINT-1"/>
    <property type="match status" value="1"/>
</dbReference>
<dbReference type="InterPro" id="IPR007528">
    <property type="entry name" value="RINT1_Tip20"/>
</dbReference>
<keyword evidence="2" id="KW-1185">Reference proteome</keyword>
<comment type="caution">
    <text evidence="1">The sequence shown here is derived from an EMBL/GenBank/DDBJ whole genome shotgun (WGS) entry which is preliminary data.</text>
</comment>
<dbReference type="Gene3D" id="1.20.58.670">
    <property type="entry name" value="Dsl1p vesicle tethering complex, Tip20p subunit, domain D"/>
    <property type="match status" value="1"/>
</dbReference>
<evidence type="ECO:0000313" key="2">
    <source>
        <dbReference type="Proteomes" id="UP000797356"/>
    </source>
</evidence>
<reference evidence="1" key="2">
    <citation type="submission" date="2019-07" db="EMBL/GenBank/DDBJ databases">
        <authorList>
            <person name="Yang Y."/>
            <person name="Bocs S."/>
            <person name="Baudouin L."/>
        </authorList>
    </citation>
    <scope>NUCLEOTIDE SEQUENCE</scope>
    <source>
        <tissue evidence="1">Spear leaf of Hainan Tall coconut</tissue>
    </source>
</reference>
<dbReference type="GO" id="GO:0070939">
    <property type="term" value="C:Dsl1/NZR complex"/>
    <property type="evidence" value="ECO:0007669"/>
    <property type="project" value="InterPro"/>
</dbReference>
<dbReference type="PANTHER" id="PTHR13520:SF1">
    <property type="entry name" value="RINT1-LIKE PROTEIN MAG2"/>
    <property type="match status" value="1"/>
</dbReference>
<dbReference type="AlphaFoldDB" id="A0A8K0ISR6"/>
<organism evidence="1 2">
    <name type="scientific">Cocos nucifera</name>
    <name type="common">Coconut palm</name>
    <dbReference type="NCBI Taxonomy" id="13894"/>
    <lineage>
        <taxon>Eukaryota</taxon>
        <taxon>Viridiplantae</taxon>
        <taxon>Streptophyta</taxon>
        <taxon>Embryophyta</taxon>
        <taxon>Tracheophyta</taxon>
        <taxon>Spermatophyta</taxon>
        <taxon>Magnoliopsida</taxon>
        <taxon>Liliopsida</taxon>
        <taxon>Arecaceae</taxon>
        <taxon>Arecoideae</taxon>
        <taxon>Cocoseae</taxon>
        <taxon>Attaleinae</taxon>
        <taxon>Cocos</taxon>
    </lineage>
</organism>
<dbReference type="PROSITE" id="PS51386">
    <property type="entry name" value="RINT1_TIP20"/>
    <property type="match status" value="1"/>
</dbReference>
<dbReference type="GO" id="GO:0006890">
    <property type="term" value="P:retrograde vesicle-mediated transport, Golgi to endoplasmic reticulum"/>
    <property type="evidence" value="ECO:0007669"/>
    <property type="project" value="InterPro"/>
</dbReference>
<sequence>MKGAAPLLPRPSDLSAPLRRFLAERLHAEDDLSRSPDLEVELRCRCSDLEASLSDLGRGFSKSIAAFAYRSEEFGGRLGEVRAGLIDLQSSIAGPSVEEGRSQQIHAEELPALAREVARVETVRAYAETALKLDSLIGDVEDAVSSSVTAKLRSPHVVNSKEIRPRVINSLKQIEDILMSVIKTRSQWAHLVSAVDHRVDRALAVLRPQTIADHRSLLASLGWPPLLSSSNLANPETGKSAESGNPLISMKGDLKEKYYESFLSLCNLQELQRWRKSRQLEGHNLDIALHQPLWVIEELVNPISITWERHFSKWIEKPEFIFALVYKITRDFVDSMDEILQPLVDKANLVGYSCREEWISAMVTALSTYLSKEIFPKYVDLLQEGNSSDVSSQARISWLHLVDLMMSFDKRMQSLITNAGLLLSLKEDESLQRVAILCVFCDRPDWLEIWSEIELVEMLNKLKPVMQDEKNWKTRIEGAILMSGSEDYRSPAVSGAVLQALSLLIDRSRPLPSISLRARFVRLAGAPLVREFLDRLLHRCQEAEGLTALADDDAILRVSQSINAARYAESKLTEWCEDVFFLEMEALSNQDTGGGCIFEEEMSSLKEFRTEWVEKISTVILRGFDMHCRDYFKNKKQWQEKTEVLAVSRTFIGALDYLEGKISKLEESLNAMDFVAAWRALAGGVDQLILSGVFMSNAKFHDSGVERLGVDLEVLFRVFAAWCLRPEGFFPRLYEGLRLLKMEERQLKDEMSRGKERWLRENAVQ</sequence>
<reference evidence="1" key="1">
    <citation type="journal article" date="2017" name="Gigascience">
        <title>The genome draft of coconut (Cocos nucifera).</title>
        <authorList>
            <person name="Xiao Y."/>
            <person name="Xu P."/>
            <person name="Fan H."/>
            <person name="Baudouin L."/>
            <person name="Xia W."/>
            <person name="Bocs S."/>
            <person name="Xu J."/>
            <person name="Li Q."/>
            <person name="Guo A."/>
            <person name="Zhou L."/>
            <person name="Li J."/>
            <person name="Wu Y."/>
            <person name="Ma Z."/>
            <person name="Armero A."/>
            <person name="Issali A.E."/>
            <person name="Liu N."/>
            <person name="Peng M."/>
            <person name="Yang Y."/>
        </authorList>
    </citation>
    <scope>NUCLEOTIDE SEQUENCE</scope>
    <source>
        <tissue evidence="1">Spear leaf of Hainan Tall coconut</tissue>
    </source>
</reference>
<dbReference type="InterPro" id="IPR042044">
    <property type="entry name" value="EXOC6PINT-1/Sec15/Tip20_C_dom2"/>
</dbReference>
<protein>
    <submittedName>
        <fullName evidence="1">RINT1-like protein MAG2</fullName>
    </submittedName>
</protein>
<dbReference type="GO" id="GO:0006888">
    <property type="term" value="P:endoplasmic reticulum to Golgi vesicle-mediated transport"/>
    <property type="evidence" value="ECO:0007669"/>
    <property type="project" value="InterPro"/>
</dbReference>
<dbReference type="EMBL" id="CM017884">
    <property type="protein sequence ID" value="KAG1366431.1"/>
    <property type="molecule type" value="Genomic_DNA"/>
</dbReference>
<dbReference type="GO" id="GO:0060628">
    <property type="term" value="P:regulation of ER to Golgi vesicle-mediated transport"/>
    <property type="evidence" value="ECO:0007669"/>
    <property type="project" value="TreeGrafter"/>
</dbReference>
<accession>A0A8K0ISR6</accession>
<dbReference type="OrthoDB" id="2189254at2759"/>
<dbReference type="Pfam" id="PF04437">
    <property type="entry name" value="RINT1_TIP1"/>
    <property type="match status" value="1"/>
</dbReference>
<dbReference type="Proteomes" id="UP000797356">
    <property type="component" value="Chromosome 13"/>
</dbReference>
<evidence type="ECO:0000313" key="1">
    <source>
        <dbReference type="EMBL" id="KAG1366431.1"/>
    </source>
</evidence>
<name>A0A8K0ISR6_COCNU</name>
<proteinExistence type="predicted"/>